<comment type="caution">
    <text evidence="6">The sequence shown here is derived from an EMBL/GenBank/DDBJ whole genome shotgun (WGS) entry which is preliminary data.</text>
</comment>
<keyword evidence="3 6" id="KW-0808">Transferase</keyword>
<name>A0ABW6BFY5_9SPHI</name>
<dbReference type="Gene3D" id="3.90.550.10">
    <property type="entry name" value="Spore Coat Polysaccharide Biosynthesis Protein SpsA, Chain A"/>
    <property type="match status" value="1"/>
</dbReference>
<feature type="transmembrane region" description="Helical" evidence="4">
    <location>
        <begin position="346"/>
        <end position="366"/>
    </location>
</feature>
<dbReference type="Pfam" id="PF00535">
    <property type="entry name" value="Glycos_transf_2"/>
    <property type="match status" value="1"/>
</dbReference>
<evidence type="ECO:0000313" key="6">
    <source>
        <dbReference type="EMBL" id="MFD2967111.1"/>
    </source>
</evidence>
<sequence>MSITTSLDVFLVVMTLVYTFLVLYMRWGWDRINWFSGRQSTQPGLAKVSVLIAARNEEENIARTLDCIVAQDFPKDRLEIIVVDDHSTDATADIVAGYAARGVKLIKLNEGDKLNSYKKLAISRAIAAATGDIMVTTDADCRMGVRWLSTVIACFEQSDAKMLSSPVVYSEEKSYFERLQTLEFLYLIGLGAAGIGNGHPTTCNGANLAYRRDVFYAMGGFNGIDNLASGDDELFLHKVAEQHADKIGFCKSKDAVVYTDAKPSLKAFISQRKRWASKSTRYKDKKVVALGVSIWLFNLALLAAAVHFLVDLPNLHGLFLIAFALKVVAEYIFIYPLCAFADRRNLLVNLPFLSLIHALYLLYIGVAGNVGKYSWKDRKVN</sequence>
<dbReference type="PANTHER" id="PTHR43630">
    <property type="entry name" value="POLY-BETA-1,6-N-ACETYL-D-GLUCOSAMINE SYNTHASE"/>
    <property type="match status" value="1"/>
</dbReference>
<dbReference type="RefSeq" id="WP_320182794.1">
    <property type="nucleotide sequence ID" value="NZ_CP138332.1"/>
</dbReference>
<evidence type="ECO:0000256" key="3">
    <source>
        <dbReference type="ARBA" id="ARBA00022679"/>
    </source>
</evidence>
<evidence type="ECO:0000256" key="2">
    <source>
        <dbReference type="ARBA" id="ARBA00022676"/>
    </source>
</evidence>
<organism evidence="6 7">
    <name type="scientific">Sphingobacterium bambusae</name>
    <dbReference type="NCBI Taxonomy" id="662858"/>
    <lineage>
        <taxon>Bacteria</taxon>
        <taxon>Pseudomonadati</taxon>
        <taxon>Bacteroidota</taxon>
        <taxon>Sphingobacteriia</taxon>
        <taxon>Sphingobacteriales</taxon>
        <taxon>Sphingobacteriaceae</taxon>
        <taxon>Sphingobacterium</taxon>
    </lineage>
</organism>
<evidence type="ECO:0000256" key="4">
    <source>
        <dbReference type="SAM" id="Phobius"/>
    </source>
</evidence>
<keyword evidence="4" id="KW-0472">Membrane</keyword>
<feature type="domain" description="Glycosyltransferase 2-like" evidence="5">
    <location>
        <begin position="49"/>
        <end position="216"/>
    </location>
</feature>
<feature type="transmembrane region" description="Helical" evidence="4">
    <location>
        <begin position="315"/>
        <end position="334"/>
    </location>
</feature>
<gene>
    <name evidence="6" type="ORF">ACFS7Y_06925</name>
</gene>
<keyword evidence="7" id="KW-1185">Reference proteome</keyword>
<proteinExistence type="inferred from homology"/>
<comment type="similarity">
    <text evidence="1">Belongs to the glycosyltransferase 2 family.</text>
</comment>
<keyword evidence="4" id="KW-0812">Transmembrane</keyword>
<dbReference type="GO" id="GO:0016757">
    <property type="term" value="F:glycosyltransferase activity"/>
    <property type="evidence" value="ECO:0007669"/>
    <property type="project" value="UniProtKB-KW"/>
</dbReference>
<dbReference type="EC" id="2.4.-.-" evidence="6"/>
<dbReference type="SUPFAM" id="SSF53448">
    <property type="entry name" value="Nucleotide-diphospho-sugar transferases"/>
    <property type="match status" value="1"/>
</dbReference>
<evidence type="ECO:0000259" key="5">
    <source>
        <dbReference type="Pfam" id="PF00535"/>
    </source>
</evidence>
<keyword evidence="4" id="KW-1133">Transmembrane helix</keyword>
<dbReference type="CDD" id="cd04192">
    <property type="entry name" value="GT_2_like_e"/>
    <property type="match status" value="1"/>
</dbReference>
<dbReference type="EMBL" id="JBHUPB010000004">
    <property type="protein sequence ID" value="MFD2967111.1"/>
    <property type="molecule type" value="Genomic_DNA"/>
</dbReference>
<accession>A0ABW6BFY5</accession>
<evidence type="ECO:0000313" key="7">
    <source>
        <dbReference type="Proteomes" id="UP001597525"/>
    </source>
</evidence>
<protein>
    <submittedName>
        <fullName evidence="6">Glycosyltransferase</fullName>
        <ecNumber evidence="6">2.4.-.-</ecNumber>
    </submittedName>
</protein>
<dbReference type="PANTHER" id="PTHR43630:SF1">
    <property type="entry name" value="POLY-BETA-1,6-N-ACETYL-D-GLUCOSAMINE SYNTHASE"/>
    <property type="match status" value="1"/>
</dbReference>
<keyword evidence="2 6" id="KW-0328">Glycosyltransferase</keyword>
<feature type="transmembrane region" description="Helical" evidence="4">
    <location>
        <begin position="6"/>
        <end position="25"/>
    </location>
</feature>
<feature type="transmembrane region" description="Helical" evidence="4">
    <location>
        <begin position="287"/>
        <end position="309"/>
    </location>
</feature>
<dbReference type="InterPro" id="IPR029044">
    <property type="entry name" value="Nucleotide-diphossugar_trans"/>
</dbReference>
<dbReference type="InterPro" id="IPR001173">
    <property type="entry name" value="Glyco_trans_2-like"/>
</dbReference>
<evidence type="ECO:0000256" key="1">
    <source>
        <dbReference type="ARBA" id="ARBA00006739"/>
    </source>
</evidence>
<reference evidence="7" key="1">
    <citation type="journal article" date="2019" name="Int. J. Syst. Evol. Microbiol.">
        <title>The Global Catalogue of Microorganisms (GCM) 10K type strain sequencing project: providing services to taxonomists for standard genome sequencing and annotation.</title>
        <authorList>
            <consortium name="The Broad Institute Genomics Platform"/>
            <consortium name="The Broad Institute Genome Sequencing Center for Infectious Disease"/>
            <person name="Wu L."/>
            <person name="Ma J."/>
        </authorList>
    </citation>
    <scope>NUCLEOTIDE SEQUENCE [LARGE SCALE GENOMIC DNA]</scope>
    <source>
        <strain evidence="7">KCTC 22814</strain>
    </source>
</reference>
<dbReference type="Proteomes" id="UP001597525">
    <property type="component" value="Unassembled WGS sequence"/>
</dbReference>